<dbReference type="AlphaFoldDB" id="A0A327NH52"/>
<dbReference type="GO" id="GO:0016757">
    <property type="term" value="F:glycosyltransferase activity"/>
    <property type="evidence" value="ECO:0007669"/>
    <property type="project" value="InterPro"/>
</dbReference>
<dbReference type="Gene3D" id="3.40.50.2000">
    <property type="entry name" value="Glycogen Phosphorylase B"/>
    <property type="match status" value="1"/>
</dbReference>
<gene>
    <name evidence="2" type="ORF">DOZ80_08520</name>
</gene>
<evidence type="ECO:0000259" key="1">
    <source>
        <dbReference type="Pfam" id="PF00534"/>
    </source>
</evidence>
<feature type="domain" description="Glycosyl transferase family 1" evidence="1">
    <location>
        <begin position="30"/>
        <end position="140"/>
    </location>
</feature>
<dbReference type="InterPro" id="IPR001296">
    <property type="entry name" value="Glyco_trans_1"/>
</dbReference>
<name>A0A327NH52_PSEFL</name>
<comment type="caution">
    <text evidence="2">The sequence shown here is derived from an EMBL/GenBank/DDBJ whole genome shotgun (WGS) entry which is preliminary data.</text>
</comment>
<dbReference type="Proteomes" id="UP000249493">
    <property type="component" value="Unassembled WGS sequence"/>
</dbReference>
<dbReference type="EMBL" id="QLIN01000002">
    <property type="protein sequence ID" value="RAI71868.1"/>
    <property type="molecule type" value="Genomic_DNA"/>
</dbReference>
<evidence type="ECO:0000313" key="3">
    <source>
        <dbReference type="Proteomes" id="UP000249493"/>
    </source>
</evidence>
<protein>
    <recommendedName>
        <fullName evidence="1">Glycosyl transferase family 1 domain-containing protein</fullName>
    </recommendedName>
</protein>
<sequence>MRRNPVRGISSMFRTHTGSTVCPDVLPVSEYILYVSEFDVYKHHSEVVSDYATLPQALSEKNPLILVGETSLQETKRVVSLNSTLGVEGRVLLLGAIPYKSLPPLYRHGPLNIFVSSCENCPDTLLDALVSGKSMFCSSMIPMSEFGEDVALYFFSFDSKSPGSVRAESLSTPELLSKLSSATVLQSDKFYWNSTSKKTRSGSLALAKRSKKVVAR</sequence>
<dbReference type="Pfam" id="PF00534">
    <property type="entry name" value="Glycos_transf_1"/>
    <property type="match status" value="1"/>
</dbReference>
<dbReference type="SUPFAM" id="SSF53756">
    <property type="entry name" value="UDP-Glycosyltransferase/glycogen phosphorylase"/>
    <property type="match status" value="1"/>
</dbReference>
<reference evidence="2 3" key="1">
    <citation type="submission" date="2018-06" db="EMBL/GenBank/DDBJ databases">
        <authorList>
            <person name="Zhirakovskaya E."/>
        </authorList>
    </citation>
    <scope>NUCLEOTIDE SEQUENCE [LARGE SCALE GENOMIC DNA]</scope>
    <source>
        <strain evidence="2 3">LY3</strain>
    </source>
</reference>
<proteinExistence type="predicted"/>
<organism evidence="2 3">
    <name type="scientific">Pseudomonas fluorescens</name>
    <dbReference type="NCBI Taxonomy" id="294"/>
    <lineage>
        <taxon>Bacteria</taxon>
        <taxon>Pseudomonadati</taxon>
        <taxon>Pseudomonadota</taxon>
        <taxon>Gammaproteobacteria</taxon>
        <taxon>Pseudomonadales</taxon>
        <taxon>Pseudomonadaceae</taxon>
        <taxon>Pseudomonas</taxon>
    </lineage>
</organism>
<accession>A0A327NH52</accession>
<evidence type="ECO:0000313" key="2">
    <source>
        <dbReference type="EMBL" id="RAI71868.1"/>
    </source>
</evidence>